<dbReference type="EMBL" id="AKHY01000125">
    <property type="protein sequence ID" value="EIT79657.1"/>
    <property type="molecule type" value="Genomic_DNA"/>
</dbReference>
<organism evidence="1 2">
    <name type="scientific">Aspergillus oryzae (strain 3.042)</name>
    <name type="common">Yellow koji mold</name>
    <dbReference type="NCBI Taxonomy" id="1160506"/>
    <lineage>
        <taxon>Eukaryota</taxon>
        <taxon>Fungi</taxon>
        <taxon>Dikarya</taxon>
        <taxon>Ascomycota</taxon>
        <taxon>Pezizomycotina</taxon>
        <taxon>Eurotiomycetes</taxon>
        <taxon>Eurotiomycetidae</taxon>
        <taxon>Eurotiales</taxon>
        <taxon>Aspergillaceae</taxon>
        <taxon>Aspergillus</taxon>
        <taxon>Aspergillus subgen. Circumdati</taxon>
    </lineage>
</organism>
<evidence type="ECO:0000313" key="2">
    <source>
        <dbReference type="Proteomes" id="UP000002812"/>
    </source>
</evidence>
<evidence type="ECO:0000313" key="1">
    <source>
        <dbReference type="EMBL" id="EIT79657.1"/>
    </source>
</evidence>
<dbReference type="Proteomes" id="UP000002812">
    <property type="component" value="Unassembled WGS sequence"/>
</dbReference>
<dbReference type="OrthoDB" id="4386350at2759"/>
<reference evidence="2" key="2">
    <citation type="submission" date="2012-06" db="EMBL/GenBank/DDBJ databases">
        <title>Comparative genomic analyses of Aspergillus oryzae 3.042 and A. oryzae RIB40 for soy-sauce fermentation.</title>
        <authorList>
            <person name="Zhao G."/>
            <person name="Hou L."/>
            <person name="Wang C."/>
            <person name="Cao X."/>
        </authorList>
    </citation>
    <scope>NUCLEOTIDE SEQUENCE [LARGE SCALE GENOMIC DNA]</scope>
    <source>
        <strain evidence="2">3.042</strain>
    </source>
</reference>
<protein>
    <submittedName>
        <fullName evidence="1">Uncharacterized protein</fullName>
    </submittedName>
</protein>
<comment type="caution">
    <text evidence="1">The sequence shown here is derived from an EMBL/GenBank/DDBJ whole genome shotgun (WGS) entry which is preliminary data.</text>
</comment>
<gene>
    <name evidence="1" type="ORF">Ao3042_03868</name>
</gene>
<dbReference type="Gene3D" id="2.100.10.30">
    <property type="entry name" value="Jacalin-like lectin domain"/>
    <property type="match status" value="1"/>
</dbReference>
<sequence length="156" mass="17664">MIDIRFHDSTAICNTIVNYAINKTSEPVIGFLLRNDDNCVTKVTAYVGRYEPTGVDILYGIELTYKDGKRSIRVGTRGESSKSLSLGHGEKISHMVIRATDRVDGLEVKTNRDQHSTERWRVSSKSLVLYKEALSYILTYTYRAASPQSTLTRERL</sequence>
<reference evidence="1 2" key="1">
    <citation type="journal article" date="2012" name="Eukaryot. Cell">
        <title>Draft genome sequence of Aspergillus oryzae strain 3.042.</title>
        <authorList>
            <person name="Zhao G."/>
            <person name="Yao Y."/>
            <person name="Qi W."/>
            <person name="Wang C."/>
            <person name="Hou L."/>
            <person name="Zeng B."/>
            <person name="Cao X."/>
        </authorList>
    </citation>
    <scope>NUCLEOTIDE SEQUENCE [LARGE SCALE GENOMIC DNA]</scope>
    <source>
        <strain evidence="1 2">3.042</strain>
    </source>
</reference>
<dbReference type="InterPro" id="IPR036404">
    <property type="entry name" value="Jacalin-like_lectin_dom_sf"/>
</dbReference>
<proteinExistence type="predicted"/>
<dbReference type="HOGENOM" id="CLU_142348_0_0_1"/>
<dbReference type="AlphaFoldDB" id="I8A3X2"/>
<accession>I8A3X2</accession>
<dbReference type="SUPFAM" id="SSF51101">
    <property type="entry name" value="Mannose-binding lectins"/>
    <property type="match status" value="1"/>
</dbReference>
<name>I8A3X2_ASPO3</name>